<keyword evidence="1" id="KW-0812">Transmembrane</keyword>
<protein>
    <submittedName>
        <fullName evidence="2">Uncharacterized protein</fullName>
    </submittedName>
</protein>
<reference evidence="3" key="1">
    <citation type="submission" date="2017-09" db="EMBL/GenBank/DDBJ databases">
        <title>Depth-based differentiation of microbial function through sediment-hosted aquifers and enrichment of novel symbionts in the deep terrestrial subsurface.</title>
        <authorList>
            <person name="Probst A.J."/>
            <person name="Ladd B."/>
            <person name="Jarett J.K."/>
            <person name="Geller-Mcgrath D.E."/>
            <person name="Sieber C.M.K."/>
            <person name="Emerson J.B."/>
            <person name="Anantharaman K."/>
            <person name="Thomas B.C."/>
            <person name="Malmstrom R."/>
            <person name="Stieglmeier M."/>
            <person name="Klingl A."/>
            <person name="Woyke T."/>
            <person name="Ryan C.M."/>
            <person name="Banfield J.F."/>
        </authorList>
    </citation>
    <scope>NUCLEOTIDE SEQUENCE [LARGE SCALE GENOMIC DNA]</scope>
</reference>
<evidence type="ECO:0000313" key="2">
    <source>
        <dbReference type="EMBL" id="PIT92899.1"/>
    </source>
</evidence>
<sequence length="122" mass="13547">MINPQLEKIFNILKQIKPDQAFIAKSKAQISITPQESEKMRIFSFEGLGLNTAIALSAFSLLFILGTASYVGNKPSTLTRDLNTDILASEVTQIDFQIEIKEAAYFAESAEQIAYALDQISR</sequence>
<evidence type="ECO:0000313" key="3">
    <source>
        <dbReference type="Proteomes" id="UP000229112"/>
    </source>
</evidence>
<comment type="caution">
    <text evidence="2">The sequence shown here is derived from an EMBL/GenBank/DDBJ whole genome shotgun (WGS) entry which is preliminary data.</text>
</comment>
<name>A0A2M6WJF6_9BACT</name>
<dbReference type="Proteomes" id="UP000229112">
    <property type="component" value="Unassembled WGS sequence"/>
</dbReference>
<proteinExistence type="predicted"/>
<keyword evidence="1" id="KW-0472">Membrane</keyword>
<evidence type="ECO:0000256" key="1">
    <source>
        <dbReference type="SAM" id="Phobius"/>
    </source>
</evidence>
<keyword evidence="1" id="KW-1133">Transmembrane helix</keyword>
<dbReference type="EMBL" id="PFAY01000029">
    <property type="protein sequence ID" value="PIT92899.1"/>
    <property type="molecule type" value="Genomic_DNA"/>
</dbReference>
<dbReference type="AlphaFoldDB" id="A0A2M6WJF6"/>
<accession>A0A2M6WJF6</accession>
<gene>
    <name evidence="2" type="ORF">COU06_02855</name>
</gene>
<organism evidence="2 3">
    <name type="scientific">Candidatus Harrisonbacteria bacterium CG10_big_fil_rev_8_21_14_0_10_38_8</name>
    <dbReference type="NCBI Taxonomy" id="1974582"/>
    <lineage>
        <taxon>Bacteria</taxon>
        <taxon>Candidatus Harrisoniibacteriota</taxon>
    </lineage>
</organism>
<feature type="transmembrane region" description="Helical" evidence="1">
    <location>
        <begin position="48"/>
        <end position="71"/>
    </location>
</feature>